<gene>
    <name evidence="3" type="ORF">QBC46DRAFT_341932</name>
</gene>
<evidence type="ECO:0000256" key="1">
    <source>
        <dbReference type="SAM" id="MobiDB-lite"/>
    </source>
</evidence>
<feature type="domain" description="C2H2-type" evidence="2">
    <location>
        <begin position="142"/>
        <end position="165"/>
    </location>
</feature>
<dbReference type="Proteomes" id="UP001303473">
    <property type="component" value="Unassembled WGS sequence"/>
</dbReference>
<organism evidence="3 4">
    <name type="scientific">Diplogelasinospora grovesii</name>
    <dbReference type="NCBI Taxonomy" id="303347"/>
    <lineage>
        <taxon>Eukaryota</taxon>
        <taxon>Fungi</taxon>
        <taxon>Dikarya</taxon>
        <taxon>Ascomycota</taxon>
        <taxon>Pezizomycotina</taxon>
        <taxon>Sordariomycetes</taxon>
        <taxon>Sordariomycetidae</taxon>
        <taxon>Sordariales</taxon>
        <taxon>Diplogelasinosporaceae</taxon>
        <taxon>Diplogelasinospora</taxon>
    </lineage>
</organism>
<feature type="region of interest" description="Disordered" evidence="1">
    <location>
        <begin position="329"/>
        <end position="348"/>
    </location>
</feature>
<evidence type="ECO:0000313" key="4">
    <source>
        <dbReference type="Proteomes" id="UP001303473"/>
    </source>
</evidence>
<comment type="caution">
    <text evidence="3">The sequence shown here is derived from an EMBL/GenBank/DDBJ whole genome shotgun (WGS) entry which is preliminary data.</text>
</comment>
<accession>A0AAN6N7X1</accession>
<dbReference type="InterPro" id="IPR013087">
    <property type="entry name" value="Znf_C2H2_type"/>
</dbReference>
<dbReference type="EMBL" id="MU853801">
    <property type="protein sequence ID" value="KAK3940079.1"/>
    <property type="molecule type" value="Genomic_DNA"/>
</dbReference>
<evidence type="ECO:0000313" key="3">
    <source>
        <dbReference type="EMBL" id="KAK3940079.1"/>
    </source>
</evidence>
<protein>
    <recommendedName>
        <fullName evidence="2">C2H2-type domain-containing protein</fullName>
    </recommendedName>
</protein>
<name>A0AAN6N7X1_9PEZI</name>
<evidence type="ECO:0000259" key="2">
    <source>
        <dbReference type="PROSITE" id="PS00028"/>
    </source>
</evidence>
<feature type="compositionally biased region" description="Acidic residues" evidence="1">
    <location>
        <begin position="339"/>
        <end position="348"/>
    </location>
</feature>
<reference evidence="4" key="1">
    <citation type="journal article" date="2023" name="Mol. Phylogenet. Evol.">
        <title>Genome-scale phylogeny and comparative genomics of the fungal order Sordariales.</title>
        <authorList>
            <person name="Hensen N."/>
            <person name="Bonometti L."/>
            <person name="Westerberg I."/>
            <person name="Brannstrom I.O."/>
            <person name="Guillou S."/>
            <person name="Cros-Aarteil S."/>
            <person name="Calhoun S."/>
            <person name="Haridas S."/>
            <person name="Kuo A."/>
            <person name="Mondo S."/>
            <person name="Pangilinan J."/>
            <person name="Riley R."/>
            <person name="LaButti K."/>
            <person name="Andreopoulos B."/>
            <person name="Lipzen A."/>
            <person name="Chen C."/>
            <person name="Yan M."/>
            <person name="Daum C."/>
            <person name="Ng V."/>
            <person name="Clum A."/>
            <person name="Steindorff A."/>
            <person name="Ohm R.A."/>
            <person name="Martin F."/>
            <person name="Silar P."/>
            <person name="Natvig D.O."/>
            <person name="Lalanne C."/>
            <person name="Gautier V."/>
            <person name="Ament-Velasquez S.L."/>
            <person name="Kruys A."/>
            <person name="Hutchinson M.I."/>
            <person name="Powell A.J."/>
            <person name="Barry K."/>
            <person name="Miller A.N."/>
            <person name="Grigoriev I.V."/>
            <person name="Debuchy R."/>
            <person name="Gladieux P."/>
            <person name="Hiltunen Thoren M."/>
            <person name="Johannesson H."/>
        </authorList>
    </citation>
    <scope>NUCLEOTIDE SEQUENCE [LARGE SCALE GENOMIC DNA]</scope>
    <source>
        <strain evidence="4">CBS 340.73</strain>
    </source>
</reference>
<dbReference type="AlphaFoldDB" id="A0AAN6N7X1"/>
<dbReference type="PROSITE" id="PS00028">
    <property type="entry name" value="ZINC_FINGER_C2H2_1"/>
    <property type="match status" value="1"/>
</dbReference>
<sequence length="460" mass="51731">MPDNNPPLVHHGLVSFIHHDVVLNKIKWDGNPYFYVQMFAADDEDLDELGGVIRKTQEYRAGAPGRAPRFVPDGFTPPEEPSVISERLVIDSGSRDRCLLTGSILPHLSGIRELRLLSGWWLWADFSKPPAETPHLHGLKECYMQCFGSITDRSGLGRHRNVFAHADLETLTIKNHDDRVGYIHRNNPLEKIDGTPYTTGLKKLSISGLDVRTMVPALHMPAALLELTFLYTNTVSAPRSVEEKELLQRRTDEILTGAFASMFGSLEKLIFRHVGLGSYPWGRFEKLCLLYVHYEHLFPSDGVWEGLELGDVIPPALETLFIGGCKFGSSSSSSIEEGKGEDEGEEEEEKDVLTASLLKLADEIKIQREMGGGHELRFIRIIVARDSPQPSVPEEIWERFRDVGILLKCGTESGQTADGIVRADEEHSRKKAEERRGGEARGRIDWSPRVNYRKFTSSYL</sequence>
<proteinExistence type="predicted"/>
<keyword evidence="4" id="KW-1185">Reference proteome</keyword>
<dbReference type="SUPFAM" id="SSF52058">
    <property type="entry name" value="L domain-like"/>
    <property type="match status" value="1"/>
</dbReference>